<dbReference type="Proteomes" id="UP000054166">
    <property type="component" value="Unassembled WGS sequence"/>
</dbReference>
<dbReference type="EMBL" id="KN833292">
    <property type="protein sequence ID" value="KIM71511.1"/>
    <property type="molecule type" value="Genomic_DNA"/>
</dbReference>
<reference evidence="1 2" key="1">
    <citation type="submission" date="2014-04" db="EMBL/GenBank/DDBJ databases">
        <authorList>
            <consortium name="DOE Joint Genome Institute"/>
            <person name="Kuo A."/>
            <person name="Tarkka M."/>
            <person name="Buscot F."/>
            <person name="Kohler A."/>
            <person name="Nagy L.G."/>
            <person name="Floudas D."/>
            <person name="Copeland A."/>
            <person name="Barry K.W."/>
            <person name="Cichocki N."/>
            <person name="Veneault-Fourrey C."/>
            <person name="LaButti K."/>
            <person name="Lindquist E.A."/>
            <person name="Lipzen A."/>
            <person name="Lundell T."/>
            <person name="Morin E."/>
            <person name="Murat C."/>
            <person name="Sun H."/>
            <person name="Tunlid A."/>
            <person name="Henrissat B."/>
            <person name="Grigoriev I.V."/>
            <person name="Hibbett D.S."/>
            <person name="Martin F."/>
            <person name="Nordberg H.P."/>
            <person name="Cantor M.N."/>
            <person name="Hua S.X."/>
        </authorList>
    </citation>
    <scope>NUCLEOTIDE SEQUENCE [LARGE SCALE GENOMIC DNA]</scope>
    <source>
        <strain evidence="1 2">F 1598</strain>
    </source>
</reference>
<evidence type="ECO:0000313" key="2">
    <source>
        <dbReference type="Proteomes" id="UP000054166"/>
    </source>
</evidence>
<evidence type="ECO:0000313" key="1">
    <source>
        <dbReference type="EMBL" id="KIM71511.1"/>
    </source>
</evidence>
<reference evidence="2" key="2">
    <citation type="submission" date="2015-01" db="EMBL/GenBank/DDBJ databases">
        <title>Evolutionary Origins and Diversification of the Mycorrhizal Mutualists.</title>
        <authorList>
            <consortium name="DOE Joint Genome Institute"/>
            <consortium name="Mycorrhizal Genomics Consortium"/>
            <person name="Kohler A."/>
            <person name="Kuo A."/>
            <person name="Nagy L.G."/>
            <person name="Floudas D."/>
            <person name="Copeland A."/>
            <person name="Barry K.W."/>
            <person name="Cichocki N."/>
            <person name="Veneault-Fourrey C."/>
            <person name="LaButti K."/>
            <person name="Lindquist E.A."/>
            <person name="Lipzen A."/>
            <person name="Lundell T."/>
            <person name="Morin E."/>
            <person name="Murat C."/>
            <person name="Riley R."/>
            <person name="Ohm R."/>
            <person name="Sun H."/>
            <person name="Tunlid A."/>
            <person name="Henrissat B."/>
            <person name="Grigoriev I.V."/>
            <person name="Hibbett D.S."/>
            <person name="Martin F."/>
        </authorList>
    </citation>
    <scope>NUCLEOTIDE SEQUENCE [LARGE SCALE GENOMIC DNA]</scope>
    <source>
        <strain evidence="2">F 1598</strain>
    </source>
</reference>
<dbReference type="AlphaFoldDB" id="A0A0C3EUK8"/>
<dbReference type="HOGENOM" id="CLU_1489549_0_0_1"/>
<proteinExistence type="predicted"/>
<protein>
    <submittedName>
        <fullName evidence="1">Uncharacterized protein</fullName>
    </submittedName>
</protein>
<accession>A0A0C3EUK8</accession>
<sequence length="181" mass="20044">MTTSHLLILVHEPDTQKDARISIEDAAAPVFRARNGRNAWVEHICKQTLRLAAWSQQAASVLTPSNGFILSIVLLLGTGVQEIVSFFNDATPHYSRREDMETHESLLDMLTAACQAVGQVSVGLVESILPDPTGKHIDYTWISSILEGDAGQIEPHPRHASKDEVLSYVRRRRNAKAGEHK</sequence>
<gene>
    <name evidence="1" type="ORF">PILCRDRAFT_752904</name>
</gene>
<keyword evidence="2" id="KW-1185">Reference proteome</keyword>
<dbReference type="InParanoid" id="A0A0C3EUK8"/>
<name>A0A0C3EUK8_PILCF</name>
<dbReference type="OrthoDB" id="2997720at2759"/>
<organism evidence="1 2">
    <name type="scientific">Piloderma croceum (strain F 1598)</name>
    <dbReference type="NCBI Taxonomy" id="765440"/>
    <lineage>
        <taxon>Eukaryota</taxon>
        <taxon>Fungi</taxon>
        <taxon>Dikarya</taxon>
        <taxon>Basidiomycota</taxon>
        <taxon>Agaricomycotina</taxon>
        <taxon>Agaricomycetes</taxon>
        <taxon>Agaricomycetidae</taxon>
        <taxon>Atheliales</taxon>
        <taxon>Atheliaceae</taxon>
        <taxon>Piloderma</taxon>
    </lineage>
</organism>